<dbReference type="InParanoid" id="H1YXR1"/>
<dbReference type="InterPro" id="IPR050992">
    <property type="entry name" value="CheZ_family_phosphatases"/>
</dbReference>
<dbReference type="PANTHER" id="PTHR43693:SF1">
    <property type="entry name" value="PROTEIN PHOSPHATASE CHEZ"/>
    <property type="match status" value="1"/>
</dbReference>
<keyword evidence="2" id="KW-0378">Hydrolase</keyword>
<evidence type="ECO:0000256" key="2">
    <source>
        <dbReference type="ARBA" id="ARBA00022801"/>
    </source>
</evidence>
<dbReference type="STRING" id="937775.Metlim_0908"/>
<dbReference type="SUPFAM" id="SSF103039">
    <property type="entry name" value="CheC-like"/>
    <property type="match status" value="1"/>
</dbReference>
<dbReference type="HOGENOM" id="CLU_087860_0_2_2"/>
<dbReference type="PATRIC" id="fig|937775.9.peg.1048"/>
<gene>
    <name evidence="4" type="ORF">Metlim_0908</name>
</gene>
<dbReference type="GO" id="GO:0016787">
    <property type="term" value="F:hydrolase activity"/>
    <property type="evidence" value="ECO:0007669"/>
    <property type="project" value="UniProtKB-KW"/>
</dbReference>
<dbReference type="InterPro" id="IPR028976">
    <property type="entry name" value="CheC-like_sf"/>
</dbReference>
<keyword evidence="1" id="KW-0145">Chemotaxis</keyword>
<name>H1YXR1_9EURY</name>
<dbReference type="PANTHER" id="PTHR43693">
    <property type="entry name" value="PROTEIN PHOSPHATASE CHEZ"/>
    <property type="match status" value="1"/>
</dbReference>
<sequence>MSVKYSERDIDAVREILNIGIGRAAGMLNKITKSHITLTVPDVEIISPKEFRERKNTGDEDNLATVKLEFKGEFSGTTAVLFPPDSAANLVMAITGEEAGTPELDAIRIETLKEVGNIIINGVMGSVGNIIKSPLNYEIPAYNEESIVNLVSESKIVEEDGIILAMTKFRVADLNVEGTIVMVLETGSMNTLLEKINSI</sequence>
<dbReference type="GO" id="GO:0006935">
    <property type="term" value="P:chemotaxis"/>
    <property type="evidence" value="ECO:0007669"/>
    <property type="project" value="UniProtKB-KW"/>
</dbReference>
<accession>H1YXR1</accession>
<keyword evidence="5" id="KW-1185">Reference proteome</keyword>
<dbReference type="AlphaFoldDB" id="H1YXR1"/>
<dbReference type="Gene3D" id="3.40.1550.10">
    <property type="entry name" value="CheC-like"/>
    <property type="match status" value="1"/>
</dbReference>
<proteinExistence type="predicted"/>
<feature type="domain" description="CheC-like protein" evidence="3">
    <location>
        <begin position="11"/>
        <end position="45"/>
    </location>
</feature>
<dbReference type="CDD" id="cd17910">
    <property type="entry name" value="CheC_ClassII"/>
    <property type="match status" value="1"/>
</dbReference>
<dbReference type="Proteomes" id="UP000005741">
    <property type="component" value="Chromosome"/>
</dbReference>
<evidence type="ECO:0000313" key="5">
    <source>
        <dbReference type="Proteomes" id="UP000005741"/>
    </source>
</evidence>
<evidence type="ECO:0000256" key="1">
    <source>
        <dbReference type="ARBA" id="ARBA00022500"/>
    </source>
</evidence>
<dbReference type="InterPro" id="IPR007597">
    <property type="entry name" value="CheC"/>
</dbReference>
<protein>
    <submittedName>
        <fullName evidence="4">CheC, inhibitor of MCP methylation</fullName>
    </submittedName>
</protein>
<reference evidence="4 5" key="1">
    <citation type="submission" date="2011-10" db="EMBL/GenBank/DDBJ databases">
        <title>The Improved High-Quality Draft genome of Methanoplanus limicola DSM 2279.</title>
        <authorList>
            <consortium name="US DOE Joint Genome Institute (JGI-PGF)"/>
            <person name="Lucas S."/>
            <person name="Copeland A."/>
            <person name="Lapidus A."/>
            <person name="Glavina del Rio T."/>
            <person name="Dalin E."/>
            <person name="Tice H."/>
            <person name="Bruce D."/>
            <person name="Goodwin L."/>
            <person name="Pitluck S."/>
            <person name="Peters L."/>
            <person name="Mikhailova N."/>
            <person name="Lu M."/>
            <person name="Kyrpides N."/>
            <person name="Mavromatis K."/>
            <person name="Ivanova N."/>
            <person name="Markowitz V."/>
            <person name="Cheng J.-F."/>
            <person name="Hugenholtz P."/>
            <person name="Woyke T."/>
            <person name="Wu D."/>
            <person name="Wirth R."/>
            <person name="Brambilla E.-M."/>
            <person name="Klenk H.-P."/>
            <person name="Eisen J.A."/>
        </authorList>
    </citation>
    <scope>NUCLEOTIDE SEQUENCE [LARGE SCALE GENOMIC DNA]</scope>
    <source>
        <strain evidence="4 5">DSM 2279</strain>
    </source>
</reference>
<dbReference type="RefSeq" id="WP_004076761.1">
    <property type="nucleotide sequence ID" value="NZ_CM001436.1"/>
</dbReference>
<dbReference type="Pfam" id="PF04509">
    <property type="entry name" value="CheC"/>
    <property type="match status" value="1"/>
</dbReference>
<organism evidence="4 5">
    <name type="scientific">Methanoplanus limicola DSM 2279</name>
    <dbReference type="NCBI Taxonomy" id="937775"/>
    <lineage>
        <taxon>Archaea</taxon>
        <taxon>Methanobacteriati</taxon>
        <taxon>Methanobacteriota</taxon>
        <taxon>Stenosarchaea group</taxon>
        <taxon>Methanomicrobia</taxon>
        <taxon>Methanomicrobiales</taxon>
        <taxon>Methanomicrobiaceae</taxon>
        <taxon>Methanoplanus</taxon>
    </lineage>
</organism>
<evidence type="ECO:0000259" key="3">
    <source>
        <dbReference type="Pfam" id="PF04509"/>
    </source>
</evidence>
<evidence type="ECO:0000313" key="4">
    <source>
        <dbReference type="EMBL" id="EHQ35030.1"/>
    </source>
</evidence>
<dbReference type="OrthoDB" id="117070at2157"/>
<dbReference type="EMBL" id="CM001436">
    <property type="protein sequence ID" value="EHQ35030.1"/>
    <property type="molecule type" value="Genomic_DNA"/>
</dbReference>